<dbReference type="AlphaFoldDB" id="A0AAD8L485"/>
<evidence type="ECO:0000313" key="1">
    <source>
        <dbReference type="EMBL" id="KAK1431652.1"/>
    </source>
</evidence>
<keyword evidence="2" id="KW-1185">Reference proteome</keyword>
<sequence length="145" mass="15896">MNHRVKGRLKLSGYQVHRVKGIASLLSGSSRKGETKVTVRGGLESHGIEETDSIVTSKEQGVLNTYNGKSNVETMLTACETLEECDEEENKPVMIYVEEIDDSFDNQLNEIGHKNSAGGWFVSEGESVLLAHDDGSCTFYDVANP</sequence>
<reference evidence="1" key="1">
    <citation type="journal article" date="2023" name="bioRxiv">
        <title>Improved chromosome-level genome assembly for marigold (Tagetes erecta).</title>
        <authorList>
            <person name="Jiang F."/>
            <person name="Yuan L."/>
            <person name="Wang S."/>
            <person name="Wang H."/>
            <person name="Xu D."/>
            <person name="Wang A."/>
            <person name="Fan W."/>
        </authorList>
    </citation>
    <scope>NUCLEOTIDE SEQUENCE</scope>
    <source>
        <strain evidence="1">WSJ</strain>
        <tissue evidence="1">Leaf</tissue>
    </source>
</reference>
<proteinExistence type="predicted"/>
<dbReference type="InterPro" id="IPR045289">
    <property type="entry name" value="At4g14310-like"/>
</dbReference>
<accession>A0AAD8L485</accession>
<comment type="caution">
    <text evidence="1">The sequence shown here is derived from an EMBL/GenBank/DDBJ whole genome shotgun (WGS) entry which is preliminary data.</text>
</comment>
<gene>
    <name evidence="1" type="ORF">QVD17_08169</name>
</gene>
<dbReference type="EMBL" id="JAUHHV010000002">
    <property type="protein sequence ID" value="KAK1431652.1"/>
    <property type="molecule type" value="Genomic_DNA"/>
</dbReference>
<protein>
    <submittedName>
        <fullName evidence="1">Uncharacterized protein</fullName>
    </submittedName>
</protein>
<dbReference type="Proteomes" id="UP001229421">
    <property type="component" value="Unassembled WGS sequence"/>
</dbReference>
<evidence type="ECO:0000313" key="2">
    <source>
        <dbReference type="Proteomes" id="UP001229421"/>
    </source>
</evidence>
<dbReference type="PANTHER" id="PTHR35492:SF1">
    <property type="entry name" value="TRANSDUCIN_WD40 REPEAT-LIKE SUPERFAMILY PROTEIN"/>
    <property type="match status" value="1"/>
</dbReference>
<name>A0AAD8L485_TARER</name>
<dbReference type="PANTHER" id="PTHR35492">
    <property type="entry name" value="TRANSDUCIN/WD40 REPEAT-LIKE SUPERFAMILY PROTEIN"/>
    <property type="match status" value="1"/>
</dbReference>
<organism evidence="1 2">
    <name type="scientific">Tagetes erecta</name>
    <name type="common">African marigold</name>
    <dbReference type="NCBI Taxonomy" id="13708"/>
    <lineage>
        <taxon>Eukaryota</taxon>
        <taxon>Viridiplantae</taxon>
        <taxon>Streptophyta</taxon>
        <taxon>Embryophyta</taxon>
        <taxon>Tracheophyta</taxon>
        <taxon>Spermatophyta</taxon>
        <taxon>Magnoliopsida</taxon>
        <taxon>eudicotyledons</taxon>
        <taxon>Gunneridae</taxon>
        <taxon>Pentapetalae</taxon>
        <taxon>asterids</taxon>
        <taxon>campanulids</taxon>
        <taxon>Asterales</taxon>
        <taxon>Asteraceae</taxon>
        <taxon>Asteroideae</taxon>
        <taxon>Heliantheae alliance</taxon>
        <taxon>Tageteae</taxon>
        <taxon>Tagetes</taxon>
    </lineage>
</organism>